<accession>A0A2G8SDT5</accession>
<evidence type="ECO:0000313" key="4">
    <source>
        <dbReference type="Proteomes" id="UP000230002"/>
    </source>
</evidence>
<feature type="compositionally biased region" description="Polar residues" evidence="1">
    <location>
        <begin position="383"/>
        <end position="393"/>
    </location>
</feature>
<feature type="transmembrane region" description="Helical" evidence="2">
    <location>
        <begin position="433"/>
        <end position="452"/>
    </location>
</feature>
<feature type="region of interest" description="Disordered" evidence="1">
    <location>
        <begin position="108"/>
        <end position="131"/>
    </location>
</feature>
<dbReference type="PANTHER" id="PTHR37402:SF1">
    <property type="entry name" value="GRAM DOMAIN-CONTAINING PROTEIN 4"/>
    <property type="match status" value="1"/>
</dbReference>
<dbReference type="PANTHER" id="PTHR37402">
    <property type="entry name" value="GRAM DOMAIN-CONTAINING PROTEIN 4"/>
    <property type="match status" value="1"/>
</dbReference>
<feature type="compositionally biased region" description="Basic and acidic residues" evidence="1">
    <location>
        <begin position="1"/>
        <end position="11"/>
    </location>
</feature>
<protein>
    <submittedName>
        <fullName evidence="3">Uncharacterized protein</fullName>
    </submittedName>
</protein>
<evidence type="ECO:0000313" key="3">
    <source>
        <dbReference type="EMBL" id="PIL31936.1"/>
    </source>
</evidence>
<dbReference type="InterPro" id="IPR037847">
    <property type="entry name" value="GRAMDC4"/>
</dbReference>
<reference evidence="3 4" key="1">
    <citation type="journal article" date="2015" name="Sci. Rep.">
        <title>Chromosome-level genome map provides insights into diverse defense mechanisms in the medicinal fungus Ganoderma sinense.</title>
        <authorList>
            <person name="Zhu Y."/>
            <person name="Xu J."/>
            <person name="Sun C."/>
            <person name="Zhou S."/>
            <person name="Xu H."/>
            <person name="Nelson D.R."/>
            <person name="Qian J."/>
            <person name="Song J."/>
            <person name="Luo H."/>
            <person name="Xiang L."/>
            <person name="Li Y."/>
            <person name="Xu Z."/>
            <person name="Ji A."/>
            <person name="Wang L."/>
            <person name="Lu S."/>
            <person name="Hayward A."/>
            <person name="Sun W."/>
            <person name="Li X."/>
            <person name="Schwartz D.C."/>
            <person name="Wang Y."/>
            <person name="Chen S."/>
        </authorList>
    </citation>
    <scope>NUCLEOTIDE SEQUENCE [LARGE SCALE GENOMIC DNA]</scope>
    <source>
        <strain evidence="3 4">ZZ0214-1</strain>
    </source>
</reference>
<feature type="region of interest" description="Disordered" evidence="1">
    <location>
        <begin position="1"/>
        <end position="94"/>
    </location>
</feature>
<evidence type="ECO:0000256" key="1">
    <source>
        <dbReference type="SAM" id="MobiDB-lite"/>
    </source>
</evidence>
<keyword evidence="4" id="KW-1185">Reference proteome</keyword>
<sequence>MSGNGEHDAGRLRPPMHPTQSSTSHSIPLSPASSPPPPPTHASQPSAHPDTSLPEGSIAQPPSLLPRPSASSPSVSPSSGFSPPAQFVPLEQDQGLDGEVEATTSAVHQTGLGVGPSSEALSSAGSKDEEELSEVQLRELYDDEEIDRFLKVFSTYVREVRTTQPIQVGTTHAGEPASFRVATIAGEDVSPPTSVGEAPAVETSWDRPLSERIAVELVVPLLPPPRSPPPDFSLGRLKQTASRLFVALEPIYSQIAVPLLKLATWRDTRTSFGYCALYWILWYHGLLFSAFGLGLLCELLRRKLHPYPSLAELRAHRRTIDRSQAFGSLLAARLSAAPALGLHDVWGILGDYRRLRKVKKPKEDSGKNGSAGAGEEPMKGDDTSSVSLSTGDTADQQAEEDADLKRLGLFLLNEVADFLERLKNIFLWRQPTASAICGAVMLAWFILGLLPARYLARLVGLVVGGTFWHVIPVVAAIPESERRRIPSPLSFVPSDTEYAMELVSQRVARGLPVTAKQKKPGMQSLDSNVPEGEDGQGSSSSVDWKKVGERIASTKEMASDVKGLFREGQWKKAENWKALNPLAPKAVSSQNGDEPHIETRTFPATMKSHGPGLISLTPTSLFFTSLLSPQPVLTVELADITGVKKVTMTKGLEVRYSHQHEHGAMEEKDVSFQLVGARGELFARLVSSGGKKWAKM</sequence>
<keyword evidence="2" id="KW-1133">Transmembrane helix</keyword>
<name>A0A2G8SDT5_9APHY</name>
<feature type="transmembrane region" description="Helical" evidence="2">
    <location>
        <begin position="458"/>
        <end position="477"/>
    </location>
</feature>
<dbReference type="AlphaFoldDB" id="A0A2G8SDT5"/>
<dbReference type="Proteomes" id="UP000230002">
    <property type="component" value="Unassembled WGS sequence"/>
</dbReference>
<proteinExistence type="predicted"/>
<dbReference type="EMBL" id="AYKW01000012">
    <property type="protein sequence ID" value="PIL31936.1"/>
    <property type="molecule type" value="Genomic_DNA"/>
</dbReference>
<evidence type="ECO:0000256" key="2">
    <source>
        <dbReference type="SAM" id="Phobius"/>
    </source>
</evidence>
<feature type="transmembrane region" description="Helical" evidence="2">
    <location>
        <begin position="276"/>
        <end position="297"/>
    </location>
</feature>
<feature type="region of interest" description="Disordered" evidence="1">
    <location>
        <begin position="360"/>
        <end position="397"/>
    </location>
</feature>
<feature type="compositionally biased region" description="Low complexity" evidence="1">
    <location>
        <begin position="66"/>
        <end position="84"/>
    </location>
</feature>
<feature type="compositionally biased region" description="Low complexity" evidence="1">
    <location>
        <begin position="19"/>
        <end position="32"/>
    </location>
</feature>
<organism evidence="3 4">
    <name type="scientific">Ganoderma sinense ZZ0214-1</name>
    <dbReference type="NCBI Taxonomy" id="1077348"/>
    <lineage>
        <taxon>Eukaryota</taxon>
        <taxon>Fungi</taxon>
        <taxon>Dikarya</taxon>
        <taxon>Basidiomycota</taxon>
        <taxon>Agaricomycotina</taxon>
        <taxon>Agaricomycetes</taxon>
        <taxon>Polyporales</taxon>
        <taxon>Polyporaceae</taxon>
        <taxon>Ganoderma</taxon>
    </lineage>
</organism>
<keyword evidence="2" id="KW-0812">Transmembrane</keyword>
<comment type="caution">
    <text evidence="3">The sequence shown here is derived from an EMBL/GenBank/DDBJ whole genome shotgun (WGS) entry which is preliminary data.</text>
</comment>
<feature type="region of interest" description="Disordered" evidence="1">
    <location>
        <begin position="513"/>
        <end position="544"/>
    </location>
</feature>
<dbReference type="GO" id="GO:0006915">
    <property type="term" value="P:apoptotic process"/>
    <property type="evidence" value="ECO:0007669"/>
    <property type="project" value="InterPro"/>
</dbReference>
<gene>
    <name evidence="3" type="ORF">GSI_06640</name>
</gene>
<keyword evidence="2" id="KW-0472">Membrane</keyword>
<dbReference type="STRING" id="1077348.A0A2G8SDT5"/>
<dbReference type="OrthoDB" id="1708389at2759"/>